<protein>
    <recommendedName>
        <fullName evidence="3">RanBP2-type domain-containing protein</fullName>
    </recommendedName>
</protein>
<dbReference type="AlphaFoldDB" id="A0A0K2SG79"/>
<evidence type="ECO:0000313" key="1">
    <source>
        <dbReference type="EMBL" id="BAS26047.1"/>
    </source>
</evidence>
<evidence type="ECO:0000313" key="2">
    <source>
        <dbReference type="Proteomes" id="UP000065807"/>
    </source>
</evidence>
<accession>A0A0K2SG79</accession>
<keyword evidence="2" id="KW-1185">Reference proteome</keyword>
<name>A0A0K2SG79_LIMPI</name>
<reference evidence="2" key="2">
    <citation type="journal article" date="2016" name="Int. J. Syst. Evol. Microbiol.">
        <title>Complete genome sequence and cell structure of Limnochorda pilosa, a Gram-negative spore-former within the phylum Firmicutes.</title>
        <authorList>
            <person name="Watanabe M."/>
            <person name="Kojima H."/>
            <person name="Fukui M."/>
        </authorList>
    </citation>
    <scope>NUCLEOTIDE SEQUENCE [LARGE SCALE GENOMIC DNA]</scope>
    <source>
        <strain evidence="2">HC45</strain>
    </source>
</reference>
<dbReference type="EMBL" id="AP014924">
    <property type="protein sequence ID" value="BAS26047.1"/>
    <property type="molecule type" value="Genomic_DNA"/>
</dbReference>
<dbReference type="KEGG" id="lpil:LIP_0190"/>
<proteinExistence type="predicted"/>
<evidence type="ECO:0008006" key="3">
    <source>
        <dbReference type="Google" id="ProtNLM"/>
    </source>
</evidence>
<reference evidence="2" key="1">
    <citation type="submission" date="2015-07" db="EMBL/GenBank/DDBJ databases">
        <title>Complete genome sequence and phylogenetic analysis of Limnochorda pilosa.</title>
        <authorList>
            <person name="Watanabe M."/>
            <person name="Kojima H."/>
            <person name="Fukui M."/>
        </authorList>
    </citation>
    <scope>NUCLEOTIDE SEQUENCE [LARGE SCALE GENOMIC DNA]</scope>
    <source>
        <strain evidence="2">HC45</strain>
    </source>
</reference>
<organism evidence="1 2">
    <name type="scientific">Limnochorda pilosa</name>
    <dbReference type="NCBI Taxonomy" id="1555112"/>
    <lineage>
        <taxon>Bacteria</taxon>
        <taxon>Bacillati</taxon>
        <taxon>Bacillota</taxon>
        <taxon>Limnochordia</taxon>
        <taxon>Limnochordales</taxon>
        <taxon>Limnochordaceae</taxon>
        <taxon>Limnochorda</taxon>
    </lineage>
</organism>
<dbReference type="Proteomes" id="UP000065807">
    <property type="component" value="Chromosome"/>
</dbReference>
<gene>
    <name evidence="1" type="ORF">LIP_0190</name>
</gene>
<sequence>MIRCRDCQTQNWSGAETCRRCGAELYTRRQATRGRRLGWIQSFLNGLSLW</sequence>